<name>A0A8H3I422_9AGAM</name>
<dbReference type="AlphaFoldDB" id="A0A8H3I422"/>
<feature type="compositionally biased region" description="Polar residues" evidence="2">
    <location>
        <begin position="1"/>
        <end position="24"/>
    </location>
</feature>
<comment type="caution">
    <text evidence="4">The sequence shown here is derived from an EMBL/GenBank/DDBJ whole genome shotgun (WGS) entry which is preliminary data.</text>
</comment>
<feature type="compositionally biased region" description="Low complexity" evidence="2">
    <location>
        <begin position="324"/>
        <end position="335"/>
    </location>
</feature>
<gene>
    <name evidence="4" type="ORF">RDB_LOCUS189559</name>
</gene>
<dbReference type="Gene3D" id="3.40.50.12660">
    <property type="match status" value="1"/>
</dbReference>
<accession>A0A8H3I422</accession>
<dbReference type="PANTHER" id="PTHR48104">
    <property type="entry name" value="METACASPASE-4"/>
    <property type="match status" value="1"/>
</dbReference>
<feature type="compositionally biased region" description="Polar residues" evidence="2">
    <location>
        <begin position="32"/>
        <end position="41"/>
    </location>
</feature>
<reference evidence="4" key="1">
    <citation type="submission" date="2021-01" db="EMBL/GenBank/DDBJ databases">
        <authorList>
            <person name="Kaushik A."/>
        </authorList>
    </citation>
    <scope>NUCLEOTIDE SEQUENCE</scope>
    <source>
        <strain evidence="4">AG5</strain>
    </source>
</reference>
<comment type="similarity">
    <text evidence="1">Belongs to the peptidase C14B family.</text>
</comment>
<dbReference type="Pfam" id="PF00656">
    <property type="entry name" value="Peptidase_C14"/>
    <property type="match status" value="1"/>
</dbReference>
<dbReference type="GO" id="GO:0006508">
    <property type="term" value="P:proteolysis"/>
    <property type="evidence" value="ECO:0007669"/>
    <property type="project" value="InterPro"/>
</dbReference>
<evidence type="ECO:0000259" key="3">
    <source>
        <dbReference type="Pfam" id="PF00656"/>
    </source>
</evidence>
<protein>
    <recommendedName>
        <fullName evidence="3">Peptidase C14 caspase domain-containing protein</fullName>
    </recommendedName>
</protein>
<sequence>MGRGNFNLNAPPSVASRTTSNSSPRDLPKLTIPSSAPQSPQALYTAPQHFYAEITPPFSLCKSPVSDQTNGCLEKSLNGLRESTSTLAPVAPVFATPATSPIKPARGPSKTVASLPEVARLAALAPLPAKKKALLIGLNYRRCGNPGRELKYATRDAHRFAATLSKLGYATEDMDIVTDEPNQPFPSQEYLLKRMDRLLEGASKGDQLFFMFSGHCDPAGVGKPEEHFVAADLKPIPRSVFQDRLISKVPTGVEMTIVLDCCNAAGMAKLPHCIGRMEYEREVKKSNGPAETGKPIGLPQAGSLQGLPITKQKVAPLPPASADQFPFSPVSSPPQRRSRGIAAAQPLLAAVPDREQAPGIFPSFAGKVAELIPAPAKVAEFISAPAKAATSAY</sequence>
<proteinExistence type="inferred from homology"/>
<feature type="region of interest" description="Disordered" evidence="2">
    <location>
        <begin position="318"/>
        <end position="339"/>
    </location>
</feature>
<dbReference type="Proteomes" id="UP000663827">
    <property type="component" value="Unassembled WGS sequence"/>
</dbReference>
<evidence type="ECO:0000313" key="5">
    <source>
        <dbReference type="Proteomes" id="UP000663827"/>
    </source>
</evidence>
<evidence type="ECO:0000256" key="2">
    <source>
        <dbReference type="SAM" id="MobiDB-lite"/>
    </source>
</evidence>
<dbReference type="EMBL" id="CAJNJQ010006592">
    <property type="protein sequence ID" value="CAE7232401.1"/>
    <property type="molecule type" value="Genomic_DNA"/>
</dbReference>
<dbReference type="GO" id="GO:0004197">
    <property type="term" value="F:cysteine-type endopeptidase activity"/>
    <property type="evidence" value="ECO:0007669"/>
    <property type="project" value="InterPro"/>
</dbReference>
<evidence type="ECO:0000313" key="4">
    <source>
        <dbReference type="EMBL" id="CAE7232401.1"/>
    </source>
</evidence>
<dbReference type="InterPro" id="IPR011600">
    <property type="entry name" value="Pept_C14_caspase"/>
</dbReference>
<evidence type="ECO:0000256" key="1">
    <source>
        <dbReference type="ARBA" id="ARBA00009005"/>
    </source>
</evidence>
<feature type="non-terminal residue" evidence="4">
    <location>
        <position position="1"/>
    </location>
</feature>
<feature type="domain" description="Peptidase C14 caspase" evidence="3">
    <location>
        <begin position="130"/>
        <end position="278"/>
    </location>
</feature>
<organism evidence="4 5">
    <name type="scientific">Rhizoctonia solani</name>
    <dbReference type="NCBI Taxonomy" id="456999"/>
    <lineage>
        <taxon>Eukaryota</taxon>
        <taxon>Fungi</taxon>
        <taxon>Dikarya</taxon>
        <taxon>Basidiomycota</taxon>
        <taxon>Agaricomycotina</taxon>
        <taxon>Agaricomycetes</taxon>
        <taxon>Cantharellales</taxon>
        <taxon>Ceratobasidiaceae</taxon>
        <taxon>Rhizoctonia</taxon>
    </lineage>
</organism>
<dbReference type="PANTHER" id="PTHR48104:SF30">
    <property type="entry name" value="METACASPASE-1"/>
    <property type="match status" value="1"/>
</dbReference>
<dbReference type="GO" id="GO:0005737">
    <property type="term" value="C:cytoplasm"/>
    <property type="evidence" value="ECO:0007669"/>
    <property type="project" value="TreeGrafter"/>
</dbReference>
<feature type="region of interest" description="Disordered" evidence="2">
    <location>
        <begin position="1"/>
        <end position="41"/>
    </location>
</feature>
<dbReference type="InterPro" id="IPR050452">
    <property type="entry name" value="Metacaspase"/>
</dbReference>